<keyword evidence="5 6" id="KW-0408">Iron</keyword>
<dbReference type="PANTHER" id="PTHR10161:SF14">
    <property type="entry name" value="TARTRATE-RESISTANT ACID PHOSPHATASE TYPE 5"/>
    <property type="match status" value="1"/>
</dbReference>
<evidence type="ECO:0000313" key="8">
    <source>
        <dbReference type="EMBL" id="SNV34650.1"/>
    </source>
</evidence>
<dbReference type="Pfam" id="PF00149">
    <property type="entry name" value="Metallophos"/>
    <property type="match status" value="1"/>
</dbReference>
<feature type="binding site" evidence="6">
    <location>
        <position position="83"/>
    </location>
    <ligand>
        <name>Fe cation</name>
        <dbReference type="ChEBI" id="CHEBI:24875"/>
        <label>1</label>
    </ligand>
</feature>
<keyword evidence="3" id="KW-0732">Signal</keyword>
<dbReference type="Gene3D" id="3.60.21.10">
    <property type="match status" value="1"/>
</dbReference>
<gene>
    <name evidence="8" type="ORF">SAMEA4412677_00336</name>
</gene>
<dbReference type="InterPro" id="IPR004843">
    <property type="entry name" value="Calcineurin-like_PHP"/>
</dbReference>
<dbReference type="PIRSF" id="PIRSF000898">
    <property type="entry name" value="Acid_Ptase_5"/>
    <property type="match status" value="1"/>
</dbReference>
<feature type="domain" description="Calcineurin-like phosphoesterase" evidence="7">
    <location>
        <begin position="44"/>
        <end position="258"/>
    </location>
</feature>
<evidence type="ECO:0000256" key="6">
    <source>
        <dbReference type="PIRSR" id="PIRSR000898-1"/>
    </source>
</evidence>
<comment type="catalytic activity">
    <reaction evidence="1 5">
        <text>a phosphate monoester + H2O = an alcohol + phosphate</text>
        <dbReference type="Rhea" id="RHEA:15017"/>
        <dbReference type="ChEBI" id="CHEBI:15377"/>
        <dbReference type="ChEBI" id="CHEBI:30879"/>
        <dbReference type="ChEBI" id="CHEBI:43474"/>
        <dbReference type="ChEBI" id="CHEBI:67140"/>
        <dbReference type="EC" id="3.1.3.2"/>
    </reaction>
</comment>
<evidence type="ECO:0000256" key="2">
    <source>
        <dbReference type="ARBA" id="ARBA00012646"/>
    </source>
</evidence>
<feature type="binding site" evidence="6">
    <location>
        <position position="86"/>
    </location>
    <ligand>
        <name>Fe cation</name>
        <dbReference type="ChEBI" id="CHEBI:24875"/>
        <label>1</label>
    </ligand>
</feature>
<dbReference type="InterPro" id="IPR029052">
    <property type="entry name" value="Metallo-depent_PP-like"/>
</dbReference>
<sequence length="326" mass="37375">MRHKLLLLICVFQLVFGTGFFPGQYYETPVNRELQDTKLAKSFNFLVIGDWGRNGEFHQKSVSNQMNIASKTLGANMIISVGDNFYPNGVQSTQDPQWKQSFEDVYPQYDLNKPWYSAMGNHDYYGDLQAQIDYSKISRRWNVPALYFTQYFQLEEKSGQAAFIFIDTNPFVSKYRKYDGMMGENVKKQDTQKQLAWLKSELEKAKKIAKWVFVVGHHPLYTGGVRKTAEETEEIRKIFEPVFQNYGIDAYFCGHEHDLQVINPKGKVLQFLSGAGSAIRKSGETDGTHFAASDGGFMSFSLTEKTLRLNVINGEGKILFSRDYNK</sequence>
<feature type="binding site" evidence="6">
    <location>
        <position position="217"/>
    </location>
    <ligand>
        <name>Fe cation</name>
        <dbReference type="ChEBI" id="CHEBI:24875"/>
        <label>2</label>
    </ligand>
</feature>
<keyword evidence="4 5" id="KW-0378">Hydrolase</keyword>
<keyword evidence="9" id="KW-1185">Reference proteome</keyword>
<accession>A0A239WKM4</accession>
<dbReference type="SUPFAM" id="SSF56300">
    <property type="entry name" value="Metallo-dependent phosphatases"/>
    <property type="match status" value="1"/>
</dbReference>
<organism evidence="8 9">
    <name type="scientific">Chryseobacterium taklimakanense</name>
    <dbReference type="NCBI Taxonomy" id="536441"/>
    <lineage>
        <taxon>Bacteria</taxon>
        <taxon>Pseudomonadati</taxon>
        <taxon>Bacteroidota</taxon>
        <taxon>Flavobacteriia</taxon>
        <taxon>Flavobacteriales</taxon>
        <taxon>Weeksellaceae</taxon>
        <taxon>Chryseobacterium group</taxon>
        <taxon>Chryseobacterium</taxon>
    </lineage>
</organism>
<dbReference type="EC" id="3.1.3.2" evidence="2 5"/>
<comment type="cofactor">
    <cofactor evidence="6">
        <name>Fe cation</name>
        <dbReference type="ChEBI" id="CHEBI:24875"/>
    </cofactor>
    <text evidence="6">Binds 2 iron ions per subunit.</text>
</comment>
<evidence type="ECO:0000256" key="4">
    <source>
        <dbReference type="ARBA" id="ARBA00022801"/>
    </source>
</evidence>
<evidence type="ECO:0000313" key="9">
    <source>
        <dbReference type="Proteomes" id="UP000215196"/>
    </source>
</evidence>
<dbReference type="AlphaFoldDB" id="A0A239WKM4"/>
<evidence type="ECO:0000256" key="1">
    <source>
        <dbReference type="ARBA" id="ARBA00000032"/>
    </source>
</evidence>
<feature type="binding site" evidence="6">
    <location>
        <position position="255"/>
    </location>
    <ligand>
        <name>Fe cation</name>
        <dbReference type="ChEBI" id="CHEBI:24875"/>
        <label>2</label>
    </ligand>
</feature>
<dbReference type="Proteomes" id="UP000215196">
    <property type="component" value="Chromosome 1"/>
</dbReference>
<name>A0A239WKM4_9FLAO</name>
<dbReference type="PANTHER" id="PTHR10161">
    <property type="entry name" value="TARTRATE-RESISTANT ACID PHOSPHATASE TYPE 5"/>
    <property type="match status" value="1"/>
</dbReference>
<protein>
    <recommendedName>
        <fullName evidence="2 5">acid phosphatase</fullName>
        <ecNumber evidence="2 5">3.1.3.2</ecNumber>
    </recommendedName>
</protein>
<dbReference type="GO" id="GO:0046872">
    <property type="term" value="F:metal ion binding"/>
    <property type="evidence" value="ECO:0007669"/>
    <property type="project" value="UniProtKB-KW"/>
</dbReference>
<dbReference type="RefSeq" id="WP_095069792.1">
    <property type="nucleotide sequence ID" value="NZ_LT906465.1"/>
</dbReference>
<evidence type="ECO:0000256" key="5">
    <source>
        <dbReference type="PIRNR" id="PIRNR000898"/>
    </source>
</evidence>
<dbReference type="EMBL" id="LT906465">
    <property type="protein sequence ID" value="SNV34650.1"/>
    <property type="molecule type" value="Genomic_DNA"/>
</dbReference>
<feature type="binding site" evidence="6">
    <location>
        <position position="121"/>
    </location>
    <ligand>
        <name>Fe cation</name>
        <dbReference type="ChEBI" id="CHEBI:24875"/>
        <label>2</label>
    </ligand>
</feature>
<feature type="binding site" evidence="6">
    <location>
        <position position="83"/>
    </location>
    <ligand>
        <name>Fe cation</name>
        <dbReference type="ChEBI" id="CHEBI:24875"/>
        <label>2</label>
    </ligand>
</feature>
<evidence type="ECO:0000259" key="7">
    <source>
        <dbReference type="Pfam" id="PF00149"/>
    </source>
</evidence>
<reference evidence="8 9" key="1">
    <citation type="submission" date="2017-06" db="EMBL/GenBank/DDBJ databases">
        <authorList>
            <consortium name="Pathogen Informatics"/>
        </authorList>
    </citation>
    <scope>NUCLEOTIDE SEQUENCE [LARGE SCALE GENOMIC DNA]</scope>
    <source>
        <strain evidence="8 9">NCTC13490</strain>
    </source>
</reference>
<proteinExistence type="predicted"/>
<feature type="binding site" evidence="6">
    <location>
        <position position="257"/>
    </location>
    <ligand>
        <name>Fe cation</name>
        <dbReference type="ChEBI" id="CHEBI:24875"/>
        <label>1</label>
    </ligand>
</feature>
<dbReference type="InterPro" id="IPR051558">
    <property type="entry name" value="Metallophosphoesterase_PAP"/>
</dbReference>
<dbReference type="GO" id="GO:0003993">
    <property type="term" value="F:acid phosphatase activity"/>
    <property type="evidence" value="ECO:0007669"/>
    <property type="project" value="UniProtKB-UniRule"/>
</dbReference>
<dbReference type="KEGG" id="ctak:4412677_00336"/>
<evidence type="ECO:0000256" key="3">
    <source>
        <dbReference type="ARBA" id="ARBA00022729"/>
    </source>
</evidence>
<feature type="binding site" evidence="6">
    <location>
        <position position="50"/>
    </location>
    <ligand>
        <name>Fe cation</name>
        <dbReference type="ChEBI" id="CHEBI:24875"/>
        <label>1</label>
    </ligand>
</feature>
<keyword evidence="6" id="KW-0479">Metal-binding</keyword>
<dbReference type="InterPro" id="IPR024927">
    <property type="entry name" value="Acid_PPase"/>
</dbReference>
<dbReference type="CDD" id="cd07378">
    <property type="entry name" value="MPP_ACP5"/>
    <property type="match status" value="1"/>
</dbReference>